<keyword evidence="2" id="KW-0812">Transmembrane</keyword>
<dbReference type="EMBL" id="CP042374">
    <property type="protein sequence ID" value="QEA32949.1"/>
    <property type="molecule type" value="Genomic_DNA"/>
</dbReference>
<dbReference type="Proteomes" id="UP000321332">
    <property type="component" value="Chromosome"/>
</dbReference>
<evidence type="ECO:0000313" key="3">
    <source>
        <dbReference type="EMBL" id="QEA32949.1"/>
    </source>
</evidence>
<dbReference type="RefSeq" id="WP_135197283.1">
    <property type="nucleotide sequence ID" value="NZ_BPKR01000003.1"/>
</dbReference>
<evidence type="ECO:0000256" key="1">
    <source>
        <dbReference type="SAM" id="MobiDB-lite"/>
    </source>
</evidence>
<organism evidence="3 4">
    <name type="scientific">Leuconostoc carnosum</name>
    <dbReference type="NCBI Taxonomy" id="1252"/>
    <lineage>
        <taxon>Bacteria</taxon>
        <taxon>Bacillati</taxon>
        <taxon>Bacillota</taxon>
        <taxon>Bacilli</taxon>
        <taxon>Lactobacillales</taxon>
        <taxon>Lactobacillaceae</taxon>
        <taxon>Leuconostoc</taxon>
    </lineage>
</organism>
<keyword evidence="2" id="KW-1133">Transmembrane helix</keyword>
<dbReference type="AlphaFoldDB" id="A0AAE6IHY7"/>
<name>A0AAE6IHY7_LEUCA</name>
<evidence type="ECO:0000313" key="4">
    <source>
        <dbReference type="Proteomes" id="UP000321332"/>
    </source>
</evidence>
<keyword evidence="2" id="KW-0472">Membrane</keyword>
<reference evidence="3 4" key="1">
    <citation type="submission" date="2019-06" db="EMBL/GenBank/DDBJ databases">
        <title>Genome analyses of bacteria isolated from kimchi.</title>
        <authorList>
            <person name="Lee S."/>
            <person name="Ahn S."/>
            <person name="Roh S."/>
        </authorList>
    </citation>
    <scope>NUCLEOTIDE SEQUENCE [LARGE SCALE GENOMIC DNA]</scope>
    <source>
        <strain evidence="3 4">CBA3620</strain>
    </source>
</reference>
<feature type="compositionally biased region" description="Basic residues" evidence="1">
    <location>
        <begin position="9"/>
        <end position="18"/>
    </location>
</feature>
<dbReference type="GeneID" id="61186445"/>
<feature type="region of interest" description="Disordered" evidence="1">
    <location>
        <begin position="1"/>
        <end position="37"/>
    </location>
</feature>
<feature type="transmembrane region" description="Helical" evidence="2">
    <location>
        <begin position="80"/>
        <end position="101"/>
    </location>
</feature>
<accession>A0AAE6IHY7</accession>
<protein>
    <submittedName>
        <fullName evidence="3">Uncharacterized protein</fullName>
    </submittedName>
</protein>
<evidence type="ECO:0000256" key="2">
    <source>
        <dbReference type="SAM" id="Phobius"/>
    </source>
</evidence>
<gene>
    <name evidence="3" type="ORF">FGL89_01735</name>
</gene>
<proteinExistence type="predicted"/>
<feature type="compositionally biased region" description="Basic and acidic residues" evidence="1">
    <location>
        <begin position="19"/>
        <end position="37"/>
    </location>
</feature>
<sequence>MSEELTRKSAQKATKKAQKLRDKERRQAEKLYAKEHPTEVTVVTPETREEMRLTRKGRYELGSNGKLTANGKSKRLTHRYNLAIVILVFLIIATYAFFFLVN</sequence>